<comment type="caution">
    <text evidence="1">The sequence shown here is derived from an EMBL/GenBank/DDBJ whole genome shotgun (WGS) entry which is preliminary data.</text>
</comment>
<evidence type="ECO:0000313" key="1">
    <source>
        <dbReference type="EMBL" id="MDP0972052.1"/>
    </source>
</evidence>
<dbReference type="Proteomes" id="UP001244490">
    <property type="component" value="Unassembled WGS sequence"/>
</dbReference>
<evidence type="ECO:0000313" key="2">
    <source>
        <dbReference type="Proteomes" id="UP001244490"/>
    </source>
</evidence>
<dbReference type="RefSeq" id="WP_305202970.1">
    <property type="nucleotide sequence ID" value="NZ_JAUUIA010001606.1"/>
</dbReference>
<feature type="non-terminal residue" evidence="1">
    <location>
        <position position="1"/>
    </location>
</feature>
<organism evidence="1 2">
    <name type="scientific">Klebsiella pneumoniae</name>
    <dbReference type="NCBI Taxonomy" id="573"/>
    <lineage>
        <taxon>Bacteria</taxon>
        <taxon>Pseudomonadati</taxon>
        <taxon>Pseudomonadota</taxon>
        <taxon>Gammaproteobacteria</taxon>
        <taxon>Enterobacterales</taxon>
        <taxon>Enterobacteriaceae</taxon>
        <taxon>Klebsiella/Raoultella group</taxon>
        <taxon>Klebsiella</taxon>
        <taxon>Klebsiella pneumoniae complex</taxon>
    </lineage>
</organism>
<sequence>DTLKIFEGIAATGTPLFVAGASTALVGQSFTAADASGCLTFQWISDASDVDAGWSALITTGPNAGSDASYSVCSDAP</sequence>
<dbReference type="EMBL" id="JAUUIA010001606">
    <property type="protein sequence ID" value="MDP0972052.1"/>
    <property type="molecule type" value="Genomic_DNA"/>
</dbReference>
<reference evidence="1" key="1">
    <citation type="submission" date="2023-07" db="EMBL/GenBank/DDBJ databases">
        <authorList>
            <person name="Peng Z."/>
        </authorList>
    </citation>
    <scope>NUCLEOTIDE SEQUENCE</scope>
    <source>
        <strain evidence="1">KP219</strain>
    </source>
</reference>
<protein>
    <submittedName>
        <fullName evidence="1">Uncharacterized protein</fullName>
    </submittedName>
</protein>
<accession>A0AAW8ALJ7</accession>
<dbReference type="AlphaFoldDB" id="A0AAW8ALJ7"/>
<gene>
    <name evidence="1" type="ORF">Q6294_34545</name>
</gene>
<proteinExistence type="predicted"/>
<feature type="non-terminal residue" evidence="1">
    <location>
        <position position="77"/>
    </location>
</feature>
<name>A0AAW8ALJ7_KLEPN</name>